<dbReference type="EMBL" id="CP007128">
    <property type="protein sequence ID" value="AHG88937.1"/>
    <property type="molecule type" value="Genomic_DNA"/>
</dbReference>
<gene>
    <name evidence="2" type="ORF">J421_1400</name>
</gene>
<dbReference type="InParanoid" id="W0RER4"/>
<dbReference type="STRING" id="861299.J421_1400"/>
<reference evidence="2 3" key="1">
    <citation type="journal article" date="2014" name="Genome Announc.">
        <title>Genome Sequence and Methylome of Soil Bacterium Gemmatirosa kalamazoonensis KBS708T, a Member of the Rarely Cultivated Gemmatimonadetes Phylum.</title>
        <authorList>
            <person name="Debruyn J.M."/>
            <person name="Radosevich M."/>
            <person name="Wommack K.E."/>
            <person name="Polson S.W."/>
            <person name="Hauser L.J."/>
            <person name="Fawaz M.N."/>
            <person name="Korlach J."/>
            <person name="Tsai Y.C."/>
        </authorList>
    </citation>
    <scope>NUCLEOTIDE SEQUENCE [LARGE SCALE GENOMIC DNA]</scope>
    <source>
        <strain evidence="2 3">KBS708</strain>
    </source>
</reference>
<proteinExistence type="predicted"/>
<evidence type="ECO:0008006" key="4">
    <source>
        <dbReference type="Google" id="ProtNLM"/>
    </source>
</evidence>
<accession>W0RER4</accession>
<dbReference type="AlphaFoldDB" id="W0RER4"/>
<sequence>MQMQRMQHIDRIARRGTALLALALVATTSACSNAGNIGEILGSVLGQQGGQAANQVSGTVRGVDTRNQQIGLQLSNGQTVGLQYDNNTQVVYQNQRYGVTSLDAGDQVTARIQQNGNAYYTDLVQVDAAVQGSGNTSSSNANVQSLSGTVRQIDQANGLFTINTSNYGTLTVSLPYNVSRADQNKFVSLRSGDAVRLYGVFLNNSRVELRQFY</sequence>
<evidence type="ECO:0000313" key="2">
    <source>
        <dbReference type="EMBL" id="AHG88937.1"/>
    </source>
</evidence>
<organism evidence="2 3">
    <name type="scientific">Gemmatirosa kalamazoonensis</name>
    <dbReference type="NCBI Taxonomy" id="861299"/>
    <lineage>
        <taxon>Bacteria</taxon>
        <taxon>Pseudomonadati</taxon>
        <taxon>Gemmatimonadota</taxon>
        <taxon>Gemmatimonadia</taxon>
        <taxon>Gemmatimonadales</taxon>
        <taxon>Gemmatimonadaceae</taxon>
        <taxon>Gemmatirosa</taxon>
    </lineage>
</organism>
<keyword evidence="3" id="KW-1185">Reference proteome</keyword>
<name>W0RER4_9BACT</name>
<dbReference type="KEGG" id="gba:J421_1400"/>
<evidence type="ECO:0000313" key="3">
    <source>
        <dbReference type="Proteomes" id="UP000019151"/>
    </source>
</evidence>
<protein>
    <recommendedName>
        <fullName evidence="4">DUF5666 domain-containing protein</fullName>
    </recommendedName>
</protein>
<dbReference type="PROSITE" id="PS51257">
    <property type="entry name" value="PROKAR_LIPOPROTEIN"/>
    <property type="match status" value="1"/>
</dbReference>
<dbReference type="HOGENOM" id="CLU_1292845_0_0_0"/>
<keyword evidence="1" id="KW-0732">Signal</keyword>
<feature type="signal peptide" evidence="1">
    <location>
        <begin position="1"/>
        <end position="34"/>
    </location>
</feature>
<feature type="chain" id="PRO_5004794011" description="DUF5666 domain-containing protein" evidence="1">
    <location>
        <begin position="35"/>
        <end position="213"/>
    </location>
</feature>
<evidence type="ECO:0000256" key="1">
    <source>
        <dbReference type="SAM" id="SignalP"/>
    </source>
</evidence>
<dbReference type="Proteomes" id="UP000019151">
    <property type="component" value="Chromosome"/>
</dbReference>